<dbReference type="KEGG" id="srz:AXX16_4183"/>
<dbReference type="PROSITE" id="PS51257">
    <property type="entry name" value="PROKAR_LIPOPROTEIN"/>
    <property type="match status" value="1"/>
</dbReference>
<dbReference type="RefSeq" id="WP_061324873.1">
    <property type="nucleotide sequence ID" value="NZ_CP014474.1"/>
</dbReference>
<proteinExistence type="predicted"/>
<accession>A0A447QPZ7</accession>
<sequence>MKKIMTAGMLGMAFLLSGCSSEPSESDITKAIQESYDESNKQREELIGELAKEESNKISLVSARKISCSKSGDTKYSCEVEMETKMPLVGISKTISTLQFIKDSGKWRLVLG</sequence>
<organism evidence="1 2">
    <name type="scientific">Serratia rubidaea</name>
    <name type="common">Serratia marinorubra</name>
    <dbReference type="NCBI Taxonomy" id="61652"/>
    <lineage>
        <taxon>Bacteria</taxon>
        <taxon>Pseudomonadati</taxon>
        <taxon>Pseudomonadota</taxon>
        <taxon>Gammaproteobacteria</taxon>
        <taxon>Enterobacterales</taxon>
        <taxon>Yersiniaceae</taxon>
        <taxon>Serratia</taxon>
    </lineage>
</organism>
<dbReference type="Proteomes" id="UP000271603">
    <property type="component" value="Chromosome"/>
</dbReference>
<name>A0A447QPZ7_SERRU</name>
<protein>
    <submittedName>
        <fullName evidence="1">Uncharacterized protein</fullName>
    </submittedName>
</protein>
<evidence type="ECO:0000313" key="2">
    <source>
        <dbReference type="Proteomes" id="UP000271603"/>
    </source>
</evidence>
<dbReference type="EMBL" id="LR134155">
    <property type="protein sequence ID" value="VEA72071.1"/>
    <property type="molecule type" value="Genomic_DNA"/>
</dbReference>
<evidence type="ECO:0000313" key="1">
    <source>
        <dbReference type="EMBL" id="VEA72071.1"/>
    </source>
</evidence>
<gene>
    <name evidence="1" type="ORF">NCTC9419_03663</name>
</gene>
<dbReference type="AlphaFoldDB" id="A0A447QPZ7"/>
<reference evidence="1 2" key="1">
    <citation type="submission" date="2018-12" db="EMBL/GenBank/DDBJ databases">
        <authorList>
            <consortium name="Pathogen Informatics"/>
        </authorList>
    </citation>
    <scope>NUCLEOTIDE SEQUENCE [LARGE SCALE GENOMIC DNA]</scope>
    <source>
        <strain evidence="1 2">NCTC9419</strain>
    </source>
</reference>